<feature type="transmembrane region" description="Helical" evidence="1">
    <location>
        <begin position="6"/>
        <end position="27"/>
    </location>
</feature>
<keyword evidence="1" id="KW-0812">Transmembrane</keyword>
<evidence type="ECO:0000313" key="2">
    <source>
        <dbReference type="EMBL" id="RDD65220.1"/>
    </source>
</evidence>
<keyword evidence="1" id="KW-1133">Transmembrane helix</keyword>
<name>A0A369TJ02_9RHOB</name>
<gene>
    <name evidence="2" type="ORF">DU478_16310</name>
</gene>
<evidence type="ECO:0000313" key="3">
    <source>
        <dbReference type="Proteomes" id="UP000253977"/>
    </source>
</evidence>
<keyword evidence="3" id="KW-1185">Reference proteome</keyword>
<comment type="caution">
    <text evidence="2">The sequence shown here is derived from an EMBL/GenBank/DDBJ whole genome shotgun (WGS) entry which is preliminary data.</text>
</comment>
<accession>A0A369TJ02</accession>
<keyword evidence="1" id="KW-0472">Membrane</keyword>
<dbReference type="AlphaFoldDB" id="A0A369TJ02"/>
<reference evidence="2 3" key="1">
    <citation type="submission" date="2018-07" db="EMBL/GenBank/DDBJ databases">
        <title>Thalassococcus profundi sp. nov., a marine bacterium isolated from deep seawater of Okinawa Trough.</title>
        <authorList>
            <person name="Yu M."/>
        </authorList>
    </citation>
    <scope>NUCLEOTIDE SEQUENCE [LARGE SCALE GENOMIC DNA]</scope>
    <source>
        <strain evidence="2 3">WRAS1</strain>
    </source>
</reference>
<organism evidence="2 3">
    <name type="scientific">Thalassococcus profundi</name>
    <dbReference type="NCBI Taxonomy" id="2282382"/>
    <lineage>
        <taxon>Bacteria</taxon>
        <taxon>Pseudomonadati</taxon>
        <taxon>Pseudomonadota</taxon>
        <taxon>Alphaproteobacteria</taxon>
        <taxon>Rhodobacterales</taxon>
        <taxon>Roseobacteraceae</taxon>
        <taxon>Thalassococcus</taxon>
    </lineage>
</organism>
<dbReference type="Proteomes" id="UP000253977">
    <property type="component" value="Unassembled WGS sequence"/>
</dbReference>
<protein>
    <submittedName>
        <fullName evidence="2">Uncharacterized protein</fullName>
    </submittedName>
</protein>
<dbReference type="EMBL" id="QPMK01000014">
    <property type="protein sequence ID" value="RDD65220.1"/>
    <property type="molecule type" value="Genomic_DNA"/>
</dbReference>
<evidence type="ECO:0000256" key="1">
    <source>
        <dbReference type="SAM" id="Phobius"/>
    </source>
</evidence>
<proteinExistence type="predicted"/>
<sequence>MGFDTLGSFWALLVGFTALGGTFALWLKAAAGRTAAVATVRTDTRPFTNGPLGHPHSGDF</sequence>